<dbReference type="GO" id="GO:0030975">
    <property type="term" value="F:thiamine binding"/>
    <property type="evidence" value="ECO:0007669"/>
    <property type="project" value="InterPro"/>
</dbReference>
<dbReference type="InterPro" id="IPR036371">
    <property type="entry name" value="TPK_B1-bd_sf"/>
</dbReference>
<dbReference type="InterPro" id="IPR053149">
    <property type="entry name" value="TPK"/>
</dbReference>
<dbReference type="AlphaFoldDB" id="A0A1I6CPY9"/>
<gene>
    <name evidence="7" type="ORF">SAMN05660706_101152</name>
</gene>
<feature type="domain" description="Thiamin pyrophosphokinase thiamin-binding" evidence="6">
    <location>
        <begin position="141"/>
        <end position="207"/>
    </location>
</feature>
<dbReference type="OrthoDB" id="9804377at2"/>
<dbReference type="Pfam" id="PF04265">
    <property type="entry name" value="TPK_B1_binding"/>
    <property type="match status" value="1"/>
</dbReference>
<evidence type="ECO:0000256" key="4">
    <source>
        <dbReference type="ARBA" id="ARBA00022840"/>
    </source>
</evidence>
<dbReference type="GO" id="GO:0009229">
    <property type="term" value="P:thiamine diphosphate biosynthetic process"/>
    <property type="evidence" value="ECO:0007669"/>
    <property type="project" value="InterPro"/>
</dbReference>
<protein>
    <recommendedName>
        <fullName evidence="5">Thiamine diphosphokinase</fullName>
        <ecNumber evidence="5">2.7.6.2</ecNumber>
    </recommendedName>
</protein>
<evidence type="ECO:0000259" key="6">
    <source>
        <dbReference type="SMART" id="SM00983"/>
    </source>
</evidence>
<organism evidence="7 8">
    <name type="scientific">Desulfoscipio geothermicus DSM 3669</name>
    <dbReference type="NCBI Taxonomy" id="1121426"/>
    <lineage>
        <taxon>Bacteria</taxon>
        <taxon>Bacillati</taxon>
        <taxon>Bacillota</taxon>
        <taxon>Clostridia</taxon>
        <taxon>Eubacteriales</taxon>
        <taxon>Desulfallaceae</taxon>
        <taxon>Desulfoscipio</taxon>
    </lineage>
</organism>
<evidence type="ECO:0000313" key="7">
    <source>
        <dbReference type="EMBL" id="SFQ95223.1"/>
    </source>
</evidence>
<accession>A0A1I6CPY9</accession>
<keyword evidence="1" id="KW-0808">Transferase</keyword>
<dbReference type="PANTHER" id="PTHR41299">
    <property type="entry name" value="THIAMINE PYROPHOSPHOKINASE"/>
    <property type="match status" value="1"/>
</dbReference>
<dbReference type="SUPFAM" id="SSF63999">
    <property type="entry name" value="Thiamin pyrophosphokinase, catalytic domain"/>
    <property type="match status" value="1"/>
</dbReference>
<dbReference type="Gene3D" id="3.40.50.10240">
    <property type="entry name" value="Thiamin pyrophosphokinase, catalytic domain"/>
    <property type="match status" value="1"/>
</dbReference>
<dbReference type="NCBIfam" id="TIGR01378">
    <property type="entry name" value="thi_PPkinase"/>
    <property type="match status" value="1"/>
</dbReference>
<dbReference type="RefSeq" id="WP_092481550.1">
    <property type="nucleotide sequence ID" value="NZ_FOYM01000001.1"/>
</dbReference>
<reference evidence="8" key="1">
    <citation type="submission" date="2016-10" db="EMBL/GenBank/DDBJ databases">
        <authorList>
            <person name="Varghese N."/>
            <person name="Submissions S."/>
        </authorList>
    </citation>
    <scope>NUCLEOTIDE SEQUENCE [LARGE SCALE GENOMIC DNA]</scope>
    <source>
        <strain evidence="8">DSM 3669</strain>
    </source>
</reference>
<evidence type="ECO:0000256" key="5">
    <source>
        <dbReference type="NCBIfam" id="TIGR01378"/>
    </source>
</evidence>
<evidence type="ECO:0000256" key="2">
    <source>
        <dbReference type="ARBA" id="ARBA00022741"/>
    </source>
</evidence>
<sequence>MRTAILTGGAVDNFQWLAGVIKKDDRIICVDGGAGYAAALGLVPDVIIGDMDSIDRADLERFAGQGALIKEYSVEKDDTDTALALAEALAGGPEEIIILGAIGTRFDHSLANVHLLRVAHDRGVKARIMNEYNEITLVAPGQRVVLAGDPGDAFSLLPLTEQVTGVNVTGARWPLQDATFCIGNPYGVSNRLAAGRAEISIKTGLLLLIRPSDRGEL</sequence>
<dbReference type="GO" id="GO:0005524">
    <property type="term" value="F:ATP binding"/>
    <property type="evidence" value="ECO:0007669"/>
    <property type="project" value="UniProtKB-KW"/>
</dbReference>
<dbReference type="CDD" id="cd07995">
    <property type="entry name" value="TPK"/>
    <property type="match status" value="1"/>
</dbReference>
<keyword evidence="8" id="KW-1185">Reference proteome</keyword>
<evidence type="ECO:0000256" key="1">
    <source>
        <dbReference type="ARBA" id="ARBA00022679"/>
    </source>
</evidence>
<dbReference type="GO" id="GO:0016301">
    <property type="term" value="F:kinase activity"/>
    <property type="evidence" value="ECO:0007669"/>
    <property type="project" value="UniProtKB-KW"/>
</dbReference>
<keyword evidence="2" id="KW-0547">Nucleotide-binding</keyword>
<dbReference type="InterPro" id="IPR007373">
    <property type="entry name" value="Thiamin_PyroPKinase_B1-bd"/>
</dbReference>
<keyword evidence="3 7" id="KW-0418">Kinase</keyword>
<dbReference type="SMART" id="SM00983">
    <property type="entry name" value="TPK_B1_binding"/>
    <property type="match status" value="1"/>
</dbReference>
<dbReference type="InterPro" id="IPR036759">
    <property type="entry name" value="TPK_catalytic_sf"/>
</dbReference>
<evidence type="ECO:0000256" key="3">
    <source>
        <dbReference type="ARBA" id="ARBA00022777"/>
    </source>
</evidence>
<dbReference type="GO" id="GO:0004788">
    <property type="term" value="F:thiamine diphosphokinase activity"/>
    <property type="evidence" value="ECO:0007669"/>
    <property type="project" value="UniProtKB-UniRule"/>
</dbReference>
<dbReference type="InterPro" id="IPR006282">
    <property type="entry name" value="Thi_PPkinase"/>
</dbReference>
<dbReference type="EMBL" id="FOYM01000001">
    <property type="protein sequence ID" value="SFQ95223.1"/>
    <property type="molecule type" value="Genomic_DNA"/>
</dbReference>
<dbReference type="InterPro" id="IPR007371">
    <property type="entry name" value="TPK_catalytic"/>
</dbReference>
<dbReference type="GO" id="GO:0006772">
    <property type="term" value="P:thiamine metabolic process"/>
    <property type="evidence" value="ECO:0007669"/>
    <property type="project" value="UniProtKB-UniRule"/>
</dbReference>
<name>A0A1I6CPY9_9FIRM</name>
<dbReference type="PANTHER" id="PTHR41299:SF1">
    <property type="entry name" value="THIAMINE PYROPHOSPHOKINASE"/>
    <property type="match status" value="1"/>
</dbReference>
<dbReference type="EC" id="2.7.6.2" evidence="5"/>
<dbReference type="STRING" id="39060.SAMN05660706_101152"/>
<dbReference type="Proteomes" id="UP000199584">
    <property type="component" value="Unassembled WGS sequence"/>
</dbReference>
<dbReference type="Pfam" id="PF04263">
    <property type="entry name" value="TPK_catalytic"/>
    <property type="match status" value="1"/>
</dbReference>
<proteinExistence type="predicted"/>
<evidence type="ECO:0000313" key="8">
    <source>
        <dbReference type="Proteomes" id="UP000199584"/>
    </source>
</evidence>
<keyword evidence="4" id="KW-0067">ATP-binding</keyword>
<dbReference type="SUPFAM" id="SSF63862">
    <property type="entry name" value="Thiamin pyrophosphokinase, substrate-binding domain"/>
    <property type="match status" value="1"/>
</dbReference>